<dbReference type="InterPro" id="IPR029787">
    <property type="entry name" value="Nucleotide_cyclase"/>
</dbReference>
<dbReference type="NCBIfam" id="TIGR00254">
    <property type="entry name" value="GGDEF"/>
    <property type="match status" value="1"/>
</dbReference>
<dbReference type="SMART" id="SM00448">
    <property type="entry name" value="REC"/>
    <property type="match status" value="2"/>
</dbReference>
<dbReference type="eggNOG" id="COG3437">
    <property type="taxonomic scope" value="Bacteria"/>
</dbReference>
<gene>
    <name evidence="6" type="primary">pleD</name>
    <name evidence="6" type="ORF">NA8A_03545</name>
</gene>
<dbReference type="SMART" id="SM00267">
    <property type="entry name" value="GGDEF"/>
    <property type="match status" value="1"/>
</dbReference>
<evidence type="ECO:0000256" key="1">
    <source>
        <dbReference type="ARBA" id="ARBA00012528"/>
    </source>
</evidence>
<accession>K2P9J5</accession>
<feature type="domain" description="GGDEF" evidence="5">
    <location>
        <begin position="322"/>
        <end position="457"/>
    </location>
</feature>
<dbReference type="PANTHER" id="PTHR45138:SF9">
    <property type="entry name" value="DIGUANYLATE CYCLASE DGCM-RELATED"/>
    <property type="match status" value="1"/>
</dbReference>
<dbReference type="InterPro" id="IPR043128">
    <property type="entry name" value="Rev_trsase/Diguanyl_cyclase"/>
</dbReference>
<sequence>MTARILVVDDVPSNVKLLEARLLAEYFEVATAMGGEEALAICARGNIDVVVLDVMMPDLDGFEVCRRLKADPKTQHIPVVLVTALDKTSDRIMGLEAGADDFLSKPVNELQLISRVRSLVRLKTLSDELRLRTAASDNSGFEHFLGRRASERLEMQRILLIDEDSQSSARIRNMLAGSFEIEVEDDPQAGFFRAAEGGYECIIVSTAFSNYDPLRLCSQLRALDRTRLVPIVLIADADDEERVSRALEMAVNDYVVREVDPQELIVRLRTQLRRKRYNDLLRASVTESIELAVTDPLTGLHNRRFLESHLQTLFDRAATRGKPLSIMMMDIDAFKQINDCWGHDGGDDVLREFADRLRRNIRGNDLICRYGGEEFVIVMPDTDLAVAEHVAERVRAHIAAEPFVVNGGIDAIPVTASVGVAELKAGQESAGDLMKRADLALYEAKMGGRNRVVAQAA</sequence>
<dbReference type="eggNOG" id="COG3706">
    <property type="taxonomic scope" value="Bacteria"/>
</dbReference>
<feature type="domain" description="Response regulatory" evidence="4">
    <location>
        <begin position="157"/>
        <end position="272"/>
    </location>
</feature>
<evidence type="ECO:0000259" key="4">
    <source>
        <dbReference type="PROSITE" id="PS50110"/>
    </source>
</evidence>
<dbReference type="SUPFAM" id="SSF55073">
    <property type="entry name" value="Nucleotide cyclase"/>
    <property type="match status" value="1"/>
</dbReference>
<comment type="caution">
    <text evidence="3">Lacks conserved residue(s) required for the propagation of feature annotation.</text>
</comment>
<organism evidence="6 7">
    <name type="scientific">Nitratireductor indicus C115</name>
    <dbReference type="NCBI Taxonomy" id="1231190"/>
    <lineage>
        <taxon>Bacteria</taxon>
        <taxon>Pseudomonadati</taxon>
        <taxon>Pseudomonadota</taxon>
        <taxon>Alphaproteobacteria</taxon>
        <taxon>Hyphomicrobiales</taxon>
        <taxon>Phyllobacteriaceae</taxon>
        <taxon>Nitratireductor</taxon>
    </lineage>
</organism>
<feature type="domain" description="Response regulatory" evidence="4">
    <location>
        <begin position="4"/>
        <end position="120"/>
    </location>
</feature>
<protein>
    <recommendedName>
        <fullName evidence="1">diguanylate cyclase</fullName>
        <ecNumber evidence="1">2.7.7.65</ecNumber>
    </recommendedName>
</protein>
<reference evidence="6 7" key="1">
    <citation type="journal article" date="2012" name="J. Bacteriol.">
        <title>Genome Sequence of Nitratireductor indicus Type Strain C115.</title>
        <authorList>
            <person name="Lai Q."/>
            <person name="Li G."/>
            <person name="Yu Z."/>
            <person name="Shao Z."/>
        </authorList>
    </citation>
    <scope>NUCLEOTIDE SEQUENCE [LARGE SCALE GENOMIC DNA]</scope>
    <source>
        <strain evidence="6 7">C115</strain>
    </source>
</reference>
<dbReference type="EMBL" id="AMSI01000002">
    <property type="protein sequence ID" value="EKF43851.1"/>
    <property type="molecule type" value="Genomic_DNA"/>
</dbReference>
<dbReference type="GO" id="GO:0005886">
    <property type="term" value="C:plasma membrane"/>
    <property type="evidence" value="ECO:0007669"/>
    <property type="project" value="TreeGrafter"/>
</dbReference>
<comment type="catalytic activity">
    <reaction evidence="2">
        <text>2 GTP = 3',3'-c-di-GMP + 2 diphosphate</text>
        <dbReference type="Rhea" id="RHEA:24898"/>
        <dbReference type="ChEBI" id="CHEBI:33019"/>
        <dbReference type="ChEBI" id="CHEBI:37565"/>
        <dbReference type="ChEBI" id="CHEBI:58805"/>
        <dbReference type="EC" id="2.7.7.65"/>
    </reaction>
</comment>
<dbReference type="InterPro" id="IPR050469">
    <property type="entry name" value="Diguanylate_Cyclase"/>
</dbReference>
<evidence type="ECO:0000313" key="6">
    <source>
        <dbReference type="EMBL" id="EKF43851.1"/>
    </source>
</evidence>
<dbReference type="NCBIfam" id="NF007135">
    <property type="entry name" value="PRK09581.1"/>
    <property type="match status" value="1"/>
</dbReference>
<dbReference type="GO" id="GO:0052621">
    <property type="term" value="F:diguanylate cyclase activity"/>
    <property type="evidence" value="ECO:0007669"/>
    <property type="project" value="UniProtKB-EC"/>
</dbReference>
<proteinExistence type="predicted"/>
<keyword evidence="7" id="KW-1185">Reference proteome</keyword>
<dbReference type="CDD" id="cd01949">
    <property type="entry name" value="GGDEF"/>
    <property type="match status" value="1"/>
</dbReference>
<dbReference type="FunFam" id="3.40.50.2300:FF:000574">
    <property type="entry name" value="Response regulator PleD"/>
    <property type="match status" value="1"/>
</dbReference>
<name>K2P9J5_9HYPH</name>
<dbReference type="GO" id="GO:0043709">
    <property type="term" value="P:cell adhesion involved in single-species biofilm formation"/>
    <property type="evidence" value="ECO:0007669"/>
    <property type="project" value="TreeGrafter"/>
</dbReference>
<dbReference type="GO" id="GO:1902201">
    <property type="term" value="P:negative regulation of bacterial-type flagellum-dependent cell motility"/>
    <property type="evidence" value="ECO:0007669"/>
    <property type="project" value="TreeGrafter"/>
</dbReference>
<dbReference type="OrthoDB" id="9812260at2"/>
<dbReference type="Gene3D" id="3.40.50.2300">
    <property type="match status" value="1"/>
</dbReference>
<dbReference type="InterPro" id="IPR001789">
    <property type="entry name" value="Sig_transdc_resp-reg_receiver"/>
</dbReference>
<dbReference type="Pfam" id="PF00072">
    <property type="entry name" value="Response_reg"/>
    <property type="match status" value="2"/>
</dbReference>
<evidence type="ECO:0000313" key="7">
    <source>
        <dbReference type="Proteomes" id="UP000007374"/>
    </source>
</evidence>
<dbReference type="EC" id="2.7.7.65" evidence="1"/>
<dbReference type="STRING" id="721133.SAMN05216176_101607"/>
<dbReference type="AlphaFoldDB" id="K2P9J5"/>
<dbReference type="RefSeq" id="WP_009755986.1">
    <property type="nucleotide sequence ID" value="NZ_AMSI01000002.1"/>
</dbReference>
<dbReference type="InterPro" id="IPR000160">
    <property type="entry name" value="GGDEF_dom"/>
</dbReference>
<dbReference type="Gene3D" id="3.30.70.270">
    <property type="match status" value="1"/>
</dbReference>
<evidence type="ECO:0000259" key="5">
    <source>
        <dbReference type="PROSITE" id="PS50887"/>
    </source>
</evidence>
<dbReference type="GO" id="GO:0000160">
    <property type="term" value="P:phosphorelay signal transduction system"/>
    <property type="evidence" value="ECO:0007669"/>
    <property type="project" value="InterPro"/>
</dbReference>
<dbReference type="PROSITE" id="PS50887">
    <property type="entry name" value="GGDEF"/>
    <property type="match status" value="1"/>
</dbReference>
<dbReference type="CDD" id="cd17538">
    <property type="entry name" value="REC_D1_PleD-like"/>
    <property type="match status" value="1"/>
</dbReference>
<dbReference type="PANTHER" id="PTHR45138">
    <property type="entry name" value="REGULATORY COMPONENTS OF SENSORY TRANSDUCTION SYSTEM"/>
    <property type="match status" value="1"/>
</dbReference>
<dbReference type="PATRIC" id="fig|1231190.3.peg.745"/>
<dbReference type="PROSITE" id="PS50110">
    <property type="entry name" value="RESPONSE_REGULATORY"/>
    <property type="match status" value="2"/>
</dbReference>
<dbReference type="Pfam" id="PF00990">
    <property type="entry name" value="GGDEF"/>
    <property type="match status" value="1"/>
</dbReference>
<dbReference type="InterPro" id="IPR011006">
    <property type="entry name" value="CheY-like_superfamily"/>
</dbReference>
<dbReference type="SUPFAM" id="SSF52172">
    <property type="entry name" value="CheY-like"/>
    <property type="match status" value="2"/>
</dbReference>
<dbReference type="Proteomes" id="UP000007374">
    <property type="component" value="Unassembled WGS sequence"/>
</dbReference>
<comment type="caution">
    <text evidence="6">The sequence shown here is derived from an EMBL/GenBank/DDBJ whole genome shotgun (WGS) entry which is preliminary data.</text>
</comment>
<keyword evidence="3" id="KW-0597">Phosphoprotein</keyword>
<dbReference type="FunFam" id="3.30.70.270:FF:000001">
    <property type="entry name" value="Diguanylate cyclase domain protein"/>
    <property type="match status" value="1"/>
</dbReference>
<evidence type="ECO:0000256" key="2">
    <source>
        <dbReference type="ARBA" id="ARBA00034247"/>
    </source>
</evidence>
<evidence type="ECO:0000256" key="3">
    <source>
        <dbReference type="PROSITE-ProRule" id="PRU00169"/>
    </source>
</evidence>
<feature type="modified residue" description="4-aspartylphosphate" evidence="3">
    <location>
        <position position="53"/>
    </location>
</feature>